<name>A0ABP4A4G4_9PSEU</name>
<keyword evidence="1" id="KW-0812">Transmembrane</keyword>
<dbReference type="EMBL" id="BAAAHP010000053">
    <property type="protein sequence ID" value="GAA0930882.1"/>
    <property type="molecule type" value="Genomic_DNA"/>
</dbReference>
<evidence type="ECO:0000313" key="2">
    <source>
        <dbReference type="EMBL" id="GAA0930882.1"/>
    </source>
</evidence>
<keyword evidence="3" id="KW-1185">Reference proteome</keyword>
<keyword evidence="1" id="KW-0472">Membrane</keyword>
<feature type="transmembrane region" description="Helical" evidence="1">
    <location>
        <begin position="28"/>
        <end position="47"/>
    </location>
</feature>
<organism evidence="2 3">
    <name type="scientific">Pseudonocardia zijingensis</name>
    <dbReference type="NCBI Taxonomy" id="153376"/>
    <lineage>
        <taxon>Bacteria</taxon>
        <taxon>Bacillati</taxon>
        <taxon>Actinomycetota</taxon>
        <taxon>Actinomycetes</taxon>
        <taxon>Pseudonocardiales</taxon>
        <taxon>Pseudonocardiaceae</taxon>
        <taxon>Pseudonocardia</taxon>
    </lineage>
</organism>
<sequence length="60" mass="6877">MLLTCAIYPLLLVIVMLTDPLVHVLPAPVRYLVVVPLMTASVVWGVLPRLHRWFGRWLAR</sequence>
<evidence type="ECO:0000313" key="3">
    <source>
        <dbReference type="Proteomes" id="UP001499967"/>
    </source>
</evidence>
<evidence type="ECO:0000256" key="1">
    <source>
        <dbReference type="SAM" id="Phobius"/>
    </source>
</evidence>
<reference evidence="3" key="1">
    <citation type="journal article" date="2019" name="Int. J. Syst. Evol. Microbiol.">
        <title>The Global Catalogue of Microorganisms (GCM) 10K type strain sequencing project: providing services to taxonomists for standard genome sequencing and annotation.</title>
        <authorList>
            <consortium name="The Broad Institute Genomics Platform"/>
            <consortium name="The Broad Institute Genome Sequencing Center for Infectious Disease"/>
            <person name="Wu L."/>
            <person name="Ma J."/>
        </authorList>
    </citation>
    <scope>NUCLEOTIDE SEQUENCE [LARGE SCALE GENOMIC DNA]</scope>
    <source>
        <strain evidence="3">JCM 11117</strain>
    </source>
</reference>
<keyword evidence="1" id="KW-1133">Transmembrane helix</keyword>
<gene>
    <name evidence="2" type="ORF">GCM10009559_18470</name>
</gene>
<comment type="caution">
    <text evidence="2">The sequence shown here is derived from an EMBL/GenBank/DDBJ whole genome shotgun (WGS) entry which is preliminary data.</text>
</comment>
<dbReference type="Proteomes" id="UP001499967">
    <property type="component" value="Unassembled WGS sequence"/>
</dbReference>
<accession>A0ABP4A4G4</accession>
<protein>
    <submittedName>
        <fullName evidence="2">Uncharacterized protein</fullName>
    </submittedName>
</protein>
<proteinExistence type="predicted"/>